<keyword evidence="2" id="KW-1185">Reference proteome</keyword>
<dbReference type="Proteomes" id="UP001060215">
    <property type="component" value="Chromosome 3"/>
</dbReference>
<gene>
    <name evidence="1" type="ORF">LOK49_LG02G03715</name>
</gene>
<proteinExistence type="predicted"/>
<reference evidence="1 2" key="1">
    <citation type="journal article" date="2022" name="Plant J.">
        <title>Chromosome-level genome of Camellia lanceoleosa provides a valuable resource for understanding genome evolution and self-incompatibility.</title>
        <authorList>
            <person name="Gong W."/>
            <person name="Xiao S."/>
            <person name="Wang L."/>
            <person name="Liao Z."/>
            <person name="Chang Y."/>
            <person name="Mo W."/>
            <person name="Hu G."/>
            <person name="Li W."/>
            <person name="Zhao G."/>
            <person name="Zhu H."/>
            <person name="Hu X."/>
            <person name="Ji K."/>
            <person name="Xiang X."/>
            <person name="Song Q."/>
            <person name="Yuan D."/>
            <person name="Jin S."/>
            <person name="Zhang L."/>
        </authorList>
    </citation>
    <scope>NUCLEOTIDE SEQUENCE [LARGE SCALE GENOMIC DNA]</scope>
    <source>
        <strain evidence="1">SQ_2022a</strain>
    </source>
</reference>
<evidence type="ECO:0000313" key="2">
    <source>
        <dbReference type="Proteomes" id="UP001060215"/>
    </source>
</evidence>
<name>A0ACC0IR08_9ERIC</name>
<protein>
    <submittedName>
        <fullName evidence="1">Protein CHROMATIN REMODELING 35</fullName>
    </submittedName>
</protein>
<comment type="caution">
    <text evidence="1">The sequence shown here is derived from an EMBL/GenBank/DDBJ whole genome shotgun (WGS) entry which is preliminary data.</text>
</comment>
<evidence type="ECO:0000313" key="1">
    <source>
        <dbReference type="EMBL" id="KAI8027832.1"/>
    </source>
</evidence>
<accession>A0ACC0IR08</accession>
<sequence>MFVISGDSSSEIKEWSVDCFNTSPDARVFFGSVKACGKGISLVGASRIIILDVHLNPSVTRQAIGRAFRPGQEKKVYTYRLVAASSPEEEDHMTCFRKETIAKMWLNGASIVLSEDIKALYKR</sequence>
<dbReference type="EMBL" id="CM045760">
    <property type="protein sequence ID" value="KAI8027832.1"/>
    <property type="molecule type" value="Genomic_DNA"/>
</dbReference>
<organism evidence="1 2">
    <name type="scientific">Camellia lanceoleosa</name>
    <dbReference type="NCBI Taxonomy" id="1840588"/>
    <lineage>
        <taxon>Eukaryota</taxon>
        <taxon>Viridiplantae</taxon>
        <taxon>Streptophyta</taxon>
        <taxon>Embryophyta</taxon>
        <taxon>Tracheophyta</taxon>
        <taxon>Spermatophyta</taxon>
        <taxon>Magnoliopsida</taxon>
        <taxon>eudicotyledons</taxon>
        <taxon>Gunneridae</taxon>
        <taxon>Pentapetalae</taxon>
        <taxon>asterids</taxon>
        <taxon>Ericales</taxon>
        <taxon>Theaceae</taxon>
        <taxon>Camellia</taxon>
    </lineage>
</organism>